<organism evidence="2 3">
    <name type="scientific">Solea senegalensis</name>
    <name type="common">Senegalese sole</name>
    <dbReference type="NCBI Taxonomy" id="28829"/>
    <lineage>
        <taxon>Eukaryota</taxon>
        <taxon>Metazoa</taxon>
        <taxon>Chordata</taxon>
        <taxon>Craniata</taxon>
        <taxon>Vertebrata</taxon>
        <taxon>Euteleostomi</taxon>
        <taxon>Actinopterygii</taxon>
        <taxon>Neopterygii</taxon>
        <taxon>Teleostei</taxon>
        <taxon>Neoteleostei</taxon>
        <taxon>Acanthomorphata</taxon>
        <taxon>Carangaria</taxon>
        <taxon>Pleuronectiformes</taxon>
        <taxon>Pleuronectoidei</taxon>
        <taxon>Soleidae</taxon>
        <taxon>Solea</taxon>
    </lineage>
</organism>
<name>A0AAV6SMW5_SOLSE</name>
<comment type="caution">
    <text evidence="2">The sequence shown here is derived from an EMBL/GenBank/DDBJ whole genome shotgun (WGS) entry which is preliminary data.</text>
</comment>
<evidence type="ECO:0000256" key="1">
    <source>
        <dbReference type="SAM" id="MobiDB-lite"/>
    </source>
</evidence>
<dbReference type="Proteomes" id="UP000693946">
    <property type="component" value="Linkage Group LG12"/>
</dbReference>
<reference evidence="2 3" key="1">
    <citation type="journal article" date="2021" name="Sci. Rep.">
        <title>Chromosome anchoring in Senegalese sole (Solea senegalensis) reveals sex-associated markers and genome rearrangements in flatfish.</title>
        <authorList>
            <person name="Guerrero-Cozar I."/>
            <person name="Gomez-Garrido J."/>
            <person name="Berbel C."/>
            <person name="Martinez-Blanch J.F."/>
            <person name="Alioto T."/>
            <person name="Claros M.G."/>
            <person name="Gagnaire P.A."/>
            <person name="Manchado M."/>
        </authorList>
    </citation>
    <scope>NUCLEOTIDE SEQUENCE [LARGE SCALE GENOMIC DNA]</scope>
    <source>
        <strain evidence="2">Sse05_10M</strain>
    </source>
</reference>
<gene>
    <name evidence="2" type="ORF">JOB18_015910</name>
</gene>
<evidence type="ECO:0000313" key="3">
    <source>
        <dbReference type="Proteomes" id="UP000693946"/>
    </source>
</evidence>
<keyword evidence="3" id="KW-1185">Reference proteome</keyword>
<dbReference type="EMBL" id="JAGKHQ010000004">
    <property type="protein sequence ID" value="KAG7517771.1"/>
    <property type="molecule type" value="Genomic_DNA"/>
</dbReference>
<sequence>MTFFAARVMTNHFHLHHIPVIDFAVCSGNSNNDLHNEPGVTDYFCFLRISQNELVLIAANIKYPTEATAVTPTATLASHCMEQVFEDEDDGWTRVNYRCSRRRDRRPSPWTAYPQCEQRAPHHQPNQRPAYRQPDTGTLPGLTQLQQQMAPQWRAVSPLQQSTIESILCQCCTVEDRSALFRVENLSAGGSTAAAAEARFPLIPVPCVCHCVCVCVCVSESGICARVSLTHTNTRRRFGNKRTPSTFPCNQ</sequence>
<dbReference type="AlphaFoldDB" id="A0AAV6SMW5"/>
<evidence type="ECO:0000313" key="2">
    <source>
        <dbReference type="EMBL" id="KAG7517771.1"/>
    </source>
</evidence>
<feature type="region of interest" description="Disordered" evidence="1">
    <location>
        <begin position="104"/>
        <end position="139"/>
    </location>
</feature>
<accession>A0AAV6SMW5</accession>
<proteinExistence type="predicted"/>
<protein>
    <submittedName>
        <fullName evidence="2">Uncharacterized protein</fullName>
    </submittedName>
</protein>